<dbReference type="InterPro" id="IPR049492">
    <property type="entry name" value="BD-FAE-like_dom"/>
</dbReference>
<dbReference type="HOGENOM" id="CLU_848108_0_0_1"/>
<dbReference type="SUPFAM" id="SSF53474">
    <property type="entry name" value="alpha/beta-Hydrolases"/>
    <property type="match status" value="1"/>
</dbReference>
<evidence type="ECO:0000256" key="2">
    <source>
        <dbReference type="SAM" id="Phobius"/>
    </source>
</evidence>
<evidence type="ECO:0000259" key="3">
    <source>
        <dbReference type="Pfam" id="PF20434"/>
    </source>
</evidence>
<dbReference type="PhylomeDB" id="A7SJH3"/>
<keyword evidence="2" id="KW-0472">Membrane</keyword>
<feature type="transmembrane region" description="Helical" evidence="2">
    <location>
        <begin position="166"/>
        <end position="186"/>
    </location>
</feature>
<evidence type="ECO:0000313" key="5">
    <source>
        <dbReference type="Proteomes" id="UP000001593"/>
    </source>
</evidence>
<dbReference type="eggNOG" id="ENOG502S5EZ">
    <property type="taxonomic scope" value="Eukaryota"/>
</dbReference>
<feature type="transmembrane region" description="Helical" evidence="2">
    <location>
        <begin position="223"/>
        <end position="243"/>
    </location>
</feature>
<evidence type="ECO:0000313" key="4">
    <source>
        <dbReference type="EMBL" id="EDO36163.1"/>
    </source>
</evidence>
<evidence type="ECO:0000256" key="1">
    <source>
        <dbReference type="ARBA" id="ARBA00022801"/>
    </source>
</evidence>
<sequence>MEEQYEVKKDIEYYVKSSDDECCSQENSISKNTLDLFLPLHSDSSTPIVVFVHGGGWMRGDKQAYRHYFSCYDTNLLVALLFSYYDGYANVGKSFARAGIACAVISYRLSRLEFPWLLLELTMSLLMSLTVLLTPLVFVAFVAGIVSNVLHRTEDNFNFTAQSGSILSYCTLLLLFSLFILWFIVCQNGDGYFIPPQAKFYPLILSLVVSTACLLVLDIELVSFASCLTICMVLFLLHSFAMFQRSCRPIVRHPSHINDVARSVAWVVGYGNATERYNQEQVFLCGHSAGGHLVSLLALDSNYLENVGVPLSNIKTFLILDYHKQISS</sequence>
<dbReference type="GO" id="GO:0016787">
    <property type="term" value="F:hydrolase activity"/>
    <property type="evidence" value="ECO:0007669"/>
    <property type="project" value="UniProtKB-KW"/>
</dbReference>
<name>A7SJH3_NEMVE</name>
<keyword evidence="1" id="KW-0378">Hydrolase</keyword>
<dbReference type="PANTHER" id="PTHR48081">
    <property type="entry name" value="AB HYDROLASE SUPERFAMILY PROTEIN C4A8.06C"/>
    <property type="match status" value="1"/>
</dbReference>
<dbReference type="PANTHER" id="PTHR48081:SF33">
    <property type="entry name" value="KYNURENINE FORMAMIDASE"/>
    <property type="match status" value="1"/>
</dbReference>
<protein>
    <recommendedName>
        <fullName evidence="3">BD-FAE-like domain-containing protein</fullName>
    </recommendedName>
</protein>
<dbReference type="AlphaFoldDB" id="A7SJH3"/>
<feature type="transmembrane region" description="Helical" evidence="2">
    <location>
        <begin position="198"/>
        <end position="217"/>
    </location>
</feature>
<dbReference type="Gene3D" id="3.40.50.1820">
    <property type="entry name" value="alpha/beta hydrolase"/>
    <property type="match status" value="2"/>
</dbReference>
<feature type="transmembrane region" description="Helical" evidence="2">
    <location>
        <begin position="67"/>
        <end position="85"/>
    </location>
</feature>
<dbReference type="InterPro" id="IPR029058">
    <property type="entry name" value="AB_hydrolase_fold"/>
</dbReference>
<dbReference type="OMA" id="DSKTRCR"/>
<dbReference type="Proteomes" id="UP000001593">
    <property type="component" value="Unassembled WGS sequence"/>
</dbReference>
<proteinExistence type="predicted"/>
<feature type="transmembrane region" description="Helical" evidence="2">
    <location>
        <begin position="121"/>
        <end position="146"/>
    </location>
</feature>
<keyword evidence="2" id="KW-1133">Transmembrane helix</keyword>
<organism evidence="4 5">
    <name type="scientific">Nematostella vectensis</name>
    <name type="common">Starlet sea anemone</name>
    <dbReference type="NCBI Taxonomy" id="45351"/>
    <lineage>
        <taxon>Eukaryota</taxon>
        <taxon>Metazoa</taxon>
        <taxon>Cnidaria</taxon>
        <taxon>Anthozoa</taxon>
        <taxon>Hexacorallia</taxon>
        <taxon>Actiniaria</taxon>
        <taxon>Edwardsiidae</taxon>
        <taxon>Nematostella</taxon>
    </lineage>
</organism>
<dbReference type="Pfam" id="PF20434">
    <property type="entry name" value="BD-FAE"/>
    <property type="match status" value="2"/>
</dbReference>
<keyword evidence="5" id="KW-1185">Reference proteome</keyword>
<feature type="domain" description="BD-FAE-like" evidence="3">
    <location>
        <begin position="34"/>
        <end position="70"/>
    </location>
</feature>
<accession>A7SJH3</accession>
<feature type="domain" description="BD-FAE-like" evidence="3">
    <location>
        <begin position="252"/>
        <end position="304"/>
    </location>
</feature>
<dbReference type="InParanoid" id="A7SJH3"/>
<reference evidence="4 5" key="1">
    <citation type="journal article" date="2007" name="Science">
        <title>Sea anemone genome reveals ancestral eumetazoan gene repertoire and genomic organization.</title>
        <authorList>
            <person name="Putnam N.H."/>
            <person name="Srivastava M."/>
            <person name="Hellsten U."/>
            <person name="Dirks B."/>
            <person name="Chapman J."/>
            <person name="Salamov A."/>
            <person name="Terry A."/>
            <person name="Shapiro H."/>
            <person name="Lindquist E."/>
            <person name="Kapitonov V.V."/>
            <person name="Jurka J."/>
            <person name="Genikhovich G."/>
            <person name="Grigoriev I.V."/>
            <person name="Lucas S.M."/>
            <person name="Steele R.E."/>
            <person name="Finnerty J.R."/>
            <person name="Technau U."/>
            <person name="Martindale M.Q."/>
            <person name="Rokhsar D.S."/>
        </authorList>
    </citation>
    <scope>NUCLEOTIDE SEQUENCE [LARGE SCALE GENOMIC DNA]</scope>
    <source>
        <strain evidence="5">CH2 X CH6</strain>
    </source>
</reference>
<dbReference type="InterPro" id="IPR050300">
    <property type="entry name" value="GDXG_lipolytic_enzyme"/>
</dbReference>
<gene>
    <name evidence="4" type="ORF">NEMVEDRAFT_v1g213216</name>
</gene>
<dbReference type="EMBL" id="DS469677">
    <property type="protein sequence ID" value="EDO36163.1"/>
    <property type="molecule type" value="Genomic_DNA"/>
</dbReference>
<keyword evidence="2" id="KW-0812">Transmembrane</keyword>